<dbReference type="InterPro" id="IPR036291">
    <property type="entry name" value="NAD(P)-bd_dom_sf"/>
</dbReference>
<protein>
    <submittedName>
        <fullName evidence="2">NAD(P)-dependent oxidoreductase</fullName>
    </submittedName>
</protein>
<dbReference type="PANTHER" id="PTHR15020">
    <property type="entry name" value="FLAVIN REDUCTASE-RELATED"/>
    <property type="match status" value="1"/>
</dbReference>
<dbReference type="Gene3D" id="3.40.50.720">
    <property type="entry name" value="NAD(P)-binding Rossmann-like Domain"/>
    <property type="match status" value="1"/>
</dbReference>
<keyword evidence="3" id="KW-1185">Reference proteome</keyword>
<gene>
    <name evidence="2" type="ORF">DN730_06540</name>
</gene>
<dbReference type="AlphaFoldDB" id="A0A370UBW9"/>
<dbReference type="InterPro" id="IPR016040">
    <property type="entry name" value="NAD(P)-bd_dom"/>
</dbReference>
<dbReference type="RefSeq" id="WP_115467298.1">
    <property type="nucleotide sequence ID" value="NZ_QKRA01000002.1"/>
</dbReference>
<dbReference type="OrthoDB" id="9803892at2"/>
<comment type="caution">
    <text evidence="2">The sequence shown here is derived from an EMBL/GenBank/DDBJ whole genome shotgun (WGS) entry which is preliminary data.</text>
</comment>
<feature type="domain" description="NAD(P)-binding" evidence="1">
    <location>
        <begin position="16"/>
        <end position="212"/>
    </location>
</feature>
<accession>A0A370UBW9</accession>
<dbReference type="EMBL" id="QKRA01000002">
    <property type="protein sequence ID" value="RDL45264.1"/>
    <property type="molecule type" value="Genomic_DNA"/>
</dbReference>
<reference evidence="2 3" key="1">
    <citation type="submission" date="2018-06" db="EMBL/GenBank/DDBJ databases">
        <title>Marinomonas sp. YLB-05 draft genome sequence.</title>
        <authorList>
            <person name="Yu L."/>
            <person name="Tang X."/>
        </authorList>
    </citation>
    <scope>NUCLEOTIDE SEQUENCE [LARGE SCALE GENOMIC DNA]</scope>
    <source>
        <strain evidence="2 3">YLB-05</strain>
    </source>
</reference>
<dbReference type="Pfam" id="PF13460">
    <property type="entry name" value="NAD_binding_10"/>
    <property type="match status" value="1"/>
</dbReference>
<name>A0A370UBW9_9GAMM</name>
<organism evidence="2 3">
    <name type="scientific">Marinomonas piezotolerans</name>
    <dbReference type="NCBI Taxonomy" id="2213058"/>
    <lineage>
        <taxon>Bacteria</taxon>
        <taxon>Pseudomonadati</taxon>
        <taxon>Pseudomonadota</taxon>
        <taxon>Gammaproteobacteria</taxon>
        <taxon>Oceanospirillales</taxon>
        <taxon>Oceanospirillaceae</taxon>
        <taxon>Marinomonas</taxon>
    </lineage>
</organism>
<evidence type="ECO:0000259" key="1">
    <source>
        <dbReference type="Pfam" id="PF13460"/>
    </source>
</evidence>
<sequence>MLFDSNQYKPHVAIVGGSGKLGRYMIDEALANGYRVTVVCRPQSVHKLKIWEGSIDVVPAYTDDQIALKEALKDVDAVLTVMVCWGVKGYATHTVEAVLAAAPKDARLIFSSGWHISKEGKDRYPLSLRVLVAVFGKVARWLRFADLRDQERAARRIFSSGRRWTLVRGSDLEEGESEGMPVWAELVGDQKIAHNRLRRIDFSKFMVAAINDSGLIGKAPAIASAVVNPHS</sequence>
<evidence type="ECO:0000313" key="3">
    <source>
        <dbReference type="Proteomes" id="UP000254326"/>
    </source>
</evidence>
<dbReference type="PANTHER" id="PTHR15020:SF50">
    <property type="entry name" value="UPF0659 PROTEIN YMR090W"/>
    <property type="match status" value="1"/>
</dbReference>
<evidence type="ECO:0000313" key="2">
    <source>
        <dbReference type="EMBL" id="RDL45264.1"/>
    </source>
</evidence>
<dbReference type="SUPFAM" id="SSF51735">
    <property type="entry name" value="NAD(P)-binding Rossmann-fold domains"/>
    <property type="match status" value="1"/>
</dbReference>
<proteinExistence type="predicted"/>
<dbReference type="Proteomes" id="UP000254326">
    <property type="component" value="Unassembled WGS sequence"/>
</dbReference>